<evidence type="ECO:0000313" key="3">
    <source>
        <dbReference type="Proteomes" id="UP000646776"/>
    </source>
</evidence>
<accession>A0A918H4C2</accession>
<dbReference type="Proteomes" id="UP000646776">
    <property type="component" value="Unassembled WGS sequence"/>
</dbReference>
<dbReference type="EMBL" id="BMSA01000002">
    <property type="protein sequence ID" value="GGT34130.1"/>
    <property type="molecule type" value="Genomic_DNA"/>
</dbReference>
<reference evidence="2" key="1">
    <citation type="journal article" date="2014" name="Int. J. Syst. Evol. Microbiol.">
        <title>Complete genome sequence of Corynebacterium casei LMG S-19264T (=DSM 44701T), isolated from a smear-ripened cheese.</title>
        <authorList>
            <consortium name="US DOE Joint Genome Institute (JGI-PGF)"/>
            <person name="Walter F."/>
            <person name="Albersmeier A."/>
            <person name="Kalinowski J."/>
            <person name="Ruckert C."/>
        </authorList>
    </citation>
    <scope>NUCLEOTIDE SEQUENCE</scope>
    <source>
        <strain evidence="2">JCM 4125</strain>
    </source>
</reference>
<protein>
    <recommendedName>
        <fullName evidence="4">Secreted protein</fullName>
    </recommendedName>
</protein>
<sequence length="154" mass="16439">MRKFAITAAVVGLTALGLGVPATSAQAADTSAQATVCNSKWPGRNGNVYAWDGYDCQGALLGVTAGNDSDWSQDGGGFTNAWDKASSVMNAGYTGGNDVVEFWFIQEYQSGYACLSPYEYFADNLSDNTFSNGESADNNIRSHKWVSSCNVWLT</sequence>
<evidence type="ECO:0000313" key="2">
    <source>
        <dbReference type="EMBL" id="GGT34130.1"/>
    </source>
</evidence>
<organism evidence="2 3">
    <name type="scientific">Streptomyces phaeofaciens</name>
    <dbReference type="NCBI Taxonomy" id="68254"/>
    <lineage>
        <taxon>Bacteria</taxon>
        <taxon>Bacillati</taxon>
        <taxon>Actinomycetota</taxon>
        <taxon>Actinomycetes</taxon>
        <taxon>Kitasatosporales</taxon>
        <taxon>Streptomycetaceae</taxon>
        <taxon>Streptomyces</taxon>
    </lineage>
</organism>
<dbReference type="RefSeq" id="WP_189707490.1">
    <property type="nucleotide sequence ID" value="NZ_BMSA01000002.1"/>
</dbReference>
<gene>
    <name evidence="2" type="ORF">GCM10010226_07650</name>
</gene>
<keyword evidence="3" id="KW-1185">Reference proteome</keyword>
<feature type="chain" id="PRO_5036872833" description="Secreted protein" evidence="1">
    <location>
        <begin position="28"/>
        <end position="154"/>
    </location>
</feature>
<name>A0A918H4C2_9ACTN</name>
<evidence type="ECO:0000256" key="1">
    <source>
        <dbReference type="SAM" id="SignalP"/>
    </source>
</evidence>
<comment type="caution">
    <text evidence="2">The sequence shown here is derived from an EMBL/GenBank/DDBJ whole genome shotgun (WGS) entry which is preliminary data.</text>
</comment>
<dbReference type="AlphaFoldDB" id="A0A918H4C2"/>
<feature type="signal peptide" evidence="1">
    <location>
        <begin position="1"/>
        <end position="27"/>
    </location>
</feature>
<evidence type="ECO:0008006" key="4">
    <source>
        <dbReference type="Google" id="ProtNLM"/>
    </source>
</evidence>
<keyword evidence="1" id="KW-0732">Signal</keyword>
<proteinExistence type="predicted"/>
<reference evidence="2" key="2">
    <citation type="submission" date="2020-09" db="EMBL/GenBank/DDBJ databases">
        <authorList>
            <person name="Sun Q."/>
            <person name="Ohkuma M."/>
        </authorList>
    </citation>
    <scope>NUCLEOTIDE SEQUENCE</scope>
    <source>
        <strain evidence="2">JCM 4125</strain>
    </source>
</reference>